<accession>A0A2M7TKG4</accession>
<dbReference type="InterPro" id="IPR003812">
    <property type="entry name" value="Fido"/>
</dbReference>
<feature type="active site" evidence="1">
    <location>
        <position position="188"/>
    </location>
</feature>
<dbReference type="PROSITE" id="PS51459">
    <property type="entry name" value="FIDO"/>
    <property type="match status" value="1"/>
</dbReference>
<evidence type="ECO:0000256" key="1">
    <source>
        <dbReference type="PIRSR" id="PIRSR640198-1"/>
    </source>
</evidence>
<protein>
    <recommendedName>
        <fullName evidence="4">Fido domain-containing protein</fullName>
    </recommendedName>
</protein>
<dbReference type="AlphaFoldDB" id="A0A2M7TKG4"/>
<evidence type="ECO:0000256" key="3">
    <source>
        <dbReference type="PIRSR" id="PIRSR640198-3"/>
    </source>
</evidence>
<organism evidence="5 6">
    <name type="scientific">candidate division WWE3 bacterium CG_4_10_14_0_2_um_filter_41_14</name>
    <dbReference type="NCBI Taxonomy" id="1975072"/>
    <lineage>
        <taxon>Bacteria</taxon>
        <taxon>Katanobacteria</taxon>
    </lineage>
</organism>
<keyword evidence="2" id="KW-0547">Nucleotide-binding</keyword>
<dbReference type="PANTHER" id="PTHR13504:SF38">
    <property type="entry name" value="FIDO DOMAIN-CONTAINING PROTEIN"/>
    <property type="match status" value="1"/>
</dbReference>
<dbReference type="GO" id="GO:0005524">
    <property type="term" value="F:ATP binding"/>
    <property type="evidence" value="ECO:0007669"/>
    <property type="project" value="UniProtKB-KW"/>
</dbReference>
<keyword evidence="2" id="KW-0067">ATP-binding</keyword>
<gene>
    <name evidence="5" type="ORF">COY32_01940</name>
</gene>
<evidence type="ECO:0000256" key="2">
    <source>
        <dbReference type="PIRSR" id="PIRSR640198-2"/>
    </source>
</evidence>
<evidence type="ECO:0000259" key="4">
    <source>
        <dbReference type="PROSITE" id="PS51459"/>
    </source>
</evidence>
<reference evidence="6" key="1">
    <citation type="submission" date="2017-09" db="EMBL/GenBank/DDBJ databases">
        <title>Depth-based differentiation of microbial function through sediment-hosted aquifers and enrichment of novel symbionts in the deep terrestrial subsurface.</title>
        <authorList>
            <person name="Probst A.J."/>
            <person name="Ladd B."/>
            <person name="Jarett J.K."/>
            <person name="Geller-Mcgrath D.E."/>
            <person name="Sieber C.M.K."/>
            <person name="Emerson J.B."/>
            <person name="Anantharaman K."/>
            <person name="Thomas B.C."/>
            <person name="Malmstrom R."/>
            <person name="Stieglmeier M."/>
            <person name="Klingl A."/>
            <person name="Woyke T."/>
            <person name="Ryan C.M."/>
            <person name="Banfield J.F."/>
        </authorList>
    </citation>
    <scope>NUCLEOTIDE SEQUENCE [LARGE SCALE GENOMIC DNA]</scope>
</reference>
<dbReference type="EMBL" id="PFNL01000055">
    <property type="protein sequence ID" value="PIZ47297.1"/>
    <property type="molecule type" value="Genomic_DNA"/>
</dbReference>
<dbReference type="Gene3D" id="1.10.3290.10">
    <property type="entry name" value="Fido-like domain"/>
    <property type="match status" value="1"/>
</dbReference>
<dbReference type="Gene3D" id="1.10.10.10">
    <property type="entry name" value="Winged helix-like DNA-binding domain superfamily/Winged helix DNA-binding domain"/>
    <property type="match status" value="1"/>
</dbReference>
<evidence type="ECO:0000313" key="5">
    <source>
        <dbReference type="EMBL" id="PIZ47297.1"/>
    </source>
</evidence>
<evidence type="ECO:0000313" key="6">
    <source>
        <dbReference type="Proteomes" id="UP000228920"/>
    </source>
</evidence>
<dbReference type="SUPFAM" id="SSF140931">
    <property type="entry name" value="Fic-like"/>
    <property type="match status" value="1"/>
</dbReference>
<dbReference type="InterPro" id="IPR040198">
    <property type="entry name" value="Fido_containing"/>
</dbReference>
<proteinExistence type="predicted"/>
<dbReference type="Pfam" id="PF02661">
    <property type="entry name" value="Fic"/>
    <property type="match status" value="1"/>
</dbReference>
<feature type="site" description="Important for autoinhibition of adenylyltransferase activity" evidence="3">
    <location>
        <position position="55"/>
    </location>
</feature>
<dbReference type="PANTHER" id="PTHR13504">
    <property type="entry name" value="FIDO DOMAIN-CONTAINING PROTEIN DDB_G0283145"/>
    <property type="match status" value="1"/>
</dbReference>
<name>A0A2M7TKG4_UNCKA</name>
<dbReference type="Proteomes" id="UP000228920">
    <property type="component" value="Unassembled WGS sequence"/>
</dbReference>
<feature type="binding site" evidence="2">
    <location>
        <begin position="192"/>
        <end position="199"/>
    </location>
    <ligand>
        <name>ATP</name>
        <dbReference type="ChEBI" id="CHEBI:30616"/>
    </ligand>
</feature>
<comment type="caution">
    <text evidence="5">The sequence shown here is derived from an EMBL/GenBank/DDBJ whole genome shotgun (WGS) entry which is preliminary data.</text>
</comment>
<dbReference type="InterPro" id="IPR036388">
    <property type="entry name" value="WH-like_DNA-bd_sf"/>
</dbReference>
<feature type="domain" description="Fido" evidence="4">
    <location>
        <begin position="103"/>
        <end position="255"/>
    </location>
</feature>
<dbReference type="InterPro" id="IPR036597">
    <property type="entry name" value="Fido-like_dom_sf"/>
</dbReference>
<sequence>MFTPKYKITDQLLANITRINTLIRDLNDRRFPKVVLVEFEKTAREVSTFASTSIEGNPLPLTEVKRVLKSKPANIRDSEKEIINYNHALETLNKRLESDQLELSLELILEIHKTVIEGLLPAFETGKLRQHPVVVNDPRTGKVVYIPPEIEQVKELIEDLILFVKKNDTVIDPLILAGILHKQMVIIHPFMDGNGRTTRLATKVLLAKMGLNTFNLFSFENYYNQNVTKYFRTVGEYGDYNDVVASIDFTNWLEYFTGGLIDELLRVNKLLPHFGTTPDTKLKDYHLKILEYCKQNGFITDRNYAELTDRAKATRTLDFQKLLDLELIVRKGKGRSTYYSLKDSG</sequence>